<accession>A0A4U3L4I9</accession>
<dbReference type="InterPro" id="IPR005255">
    <property type="entry name" value="PdxA_fam"/>
</dbReference>
<dbReference type="PANTHER" id="PTHR30004:SF6">
    <property type="entry name" value="D-THREONATE 4-PHOSPHATE DEHYDROGENASE"/>
    <property type="match status" value="1"/>
</dbReference>
<keyword evidence="3" id="KW-0520">NAD</keyword>
<evidence type="ECO:0000256" key="1">
    <source>
        <dbReference type="ARBA" id="ARBA00022723"/>
    </source>
</evidence>
<dbReference type="Pfam" id="PF04166">
    <property type="entry name" value="PdxA"/>
    <property type="match status" value="1"/>
</dbReference>
<comment type="caution">
    <text evidence="4">The sequence shown here is derived from an EMBL/GenBank/DDBJ whole genome shotgun (WGS) entry which is preliminary data.</text>
</comment>
<reference evidence="4 5" key="1">
    <citation type="submission" date="2019-05" db="EMBL/GenBank/DDBJ databases">
        <title>Panacibacter sp. strain 17mud1-8 Genome sequencing and assembly.</title>
        <authorList>
            <person name="Chhetri G."/>
        </authorList>
    </citation>
    <scope>NUCLEOTIDE SEQUENCE [LARGE SCALE GENOMIC DNA]</scope>
    <source>
        <strain evidence="4 5">17mud1-8</strain>
    </source>
</reference>
<dbReference type="SUPFAM" id="SSF53659">
    <property type="entry name" value="Isocitrate/Isopropylmalate dehydrogenase-like"/>
    <property type="match status" value="1"/>
</dbReference>
<evidence type="ECO:0000313" key="5">
    <source>
        <dbReference type="Proteomes" id="UP000305848"/>
    </source>
</evidence>
<dbReference type="Proteomes" id="UP000305848">
    <property type="component" value="Unassembled WGS sequence"/>
</dbReference>
<evidence type="ECO:0000313" key="4">
    <source>
        <dbReference type="EMBL" id="TKK69852.1"/>
    </source>
</evidence>
<keyword evidence="1" id="KW-0479">Metal-binding</keyword>
<dbReference type="RefSeq" id="WP_137261074.1">
    <property type="nucleotide sequence ID" value="NZ_SZQL01000004.1"/>
</dbReference>
<dbReference type="EC" id="1.1.1.262" evidence="4"/>
<keyword evidence="5" id="KW-1185">Reference proteome</keyword>
<evidence type="ECO:0000256" key="3">
    <source>
        <dbReference type="ARBA" id="ARBA00023027"/>
    </source>
</evidence>
<gene>
    <name evidence="4" type="primary">pdxA</name>
    <name evidence="4" type="ORF">FC093_07190</name>
</gene>
<keyword evidence="2 4" id="KW-0560">Oxidoreductase</keyword>
<name>A0A4U3L4I9_9BACT</name>
<dbReference type="Gene3D" id="3.40.718.10">
    <property type="entry name" value="Isopropylmalate Dehydrogenase"/>
    <property type="match status" value="1"/>
</dbReference>
<dbReference type="GO" id="GO:0046872">
    <property type="term" value="F:metal ion binding"/>
    <property type="evidence" value="ECO:0007669"/>
    <property type="project" value="UniProtKB-KW"/>
</dbReference>
<sequence length="364" mass="40068">MSTELQKPIVGFSIGDLNGIGLEVIIKTLSDNRILDMCTPVVFANTKAINFYKKALPDANLNVQVIKDFTRLPGKQIAVFSCWDEDVQITPGQLNETGGKYAWRSLQTATQALKDGHIDGLVTAPIHKKNIQSEEFNYSGHTPYLKAAFEAEDVVMLMAAENLRVALVTEHVPISEVAQHVTREAIVRKLKILNYSLQKDFGIERPKVAVLGLNPHAGDEGLVGSEEETIIKPAIKEAKAQNIIAYGPYSADAFFARGTYEKFDAVLAMYHDQGLIPFKSLSIGETVNYTAGLPMVRTSPDHGTAFDIAGKGIADASSMLSATFYCIDIVRRRTVYDETHSNPLKRMSHRVLANAEDEKVEEGL</sequence>
<organism evidence="4 5">
    <name type="scientific">Ilyomonas limi</name>
    <dbReference type="NCBI Taxonomy" id="2575867"/>
    <lineage>
        <taxon>Bacteria</taxon>
        <taxon>Pseudomonadati</taxon>
        <taxon>Bacteroidota</taxon>
        <taxon>Chitinophagia</taxon>
        <taxon>Chitinophagales</taxon>
        <taxon>Chitinophagaceae</taxon>
        <taxon>Ilyomonas</taxon>
    </lineage>
</organism>
<dbReference type="AlphaFoldDB" id="A0A4U3L4I9"/>
<dbReference type="NCBIfam" id="TIGR00557">
    <property type="entry name" value="pdxA"/>
    <property type="match status" value="1"/>
</dbReference>
<proteinExistence type="predicted"/>
<dbReference type="OrthoDB" id="9801783at2"/>
<protein>
    <submittedName>
        <fullName evidence="4">4-hydroxythreonine-4-phosphate dehydrogenase PdxA</fullName>
        <ecNumber evidence="4">1.1.1.262</ecNumber>
    </submittedName>
</protein>
<dbReference type="GO" id="GO:0050570">
    <property type="term" value="F:4-hydroxythreonine-4-phosphate dehydrogenase activity"/>
    <property type="evidence" value="ECO:0007669"/>
    <property type="project" value="UniProtKB-EC"/>
</dbReference>
<dbReference type="EMBL" id="SZQL01000004">
    <property type="protein sequence ID" value="TKK69852.1"/>
    <property type="molecule type" value="Genomic_DNA"/>
</dbReference>
<dbReference type="GO" id="GO:0051287">
    <property type="term" value="F:NAD binding"/>
    <property type="evidence" value="ECO:0007669"/>
    <property type="project" value="InterPro"/>
</dbReference>
<evidence type="ECO:0000256" key="2">
    <source>
        <dbReference type="ARBA" id="ARBA00023002"/>
    </source>
</evidence>
<dbReference type="PANTHER" id="PTHR30004">
    <property type="entry name" value="4-HYDROXYTHREONINE-4-PHOSPHATE DEHYDROGENASE"/>
    <property type="match status" value="1"/>
</dbReference>